<dbReference type="EMBL" id="SJPW01000005">
    <property type="protein sequence ID" value="TWU50565.1"/>
    <property type="molecule type" value="Genomic_DNA"/>
</dbReference>
<gene>
    <name evidence="3" type="primary">egtC</name>
    <name evidence="3" type="ORF">Poly51_38570</name>
</gene>
<evidence type="ECO:0000259" key="2">
    <source>
        <dbReference type="PROSITE" id="PS51278"/>
    </source>
</evidence>
<dbReference type="InterPro" id="IPR052373">
    <property type="entry name" value="Gamma-glu_amide_hydrolase"/>
</dbReference>
<evidence type="ECO:0000313" key="4">
    <source>
        <dbReference type="Proteomes" id="UP000318288"/>
    </source>
</evidence>
<dbReference type="CDD" id="cd01908">
    <property type="entry name" value="YafJ"/>
    <property type="match status" value="1"/>
</dbReference>
<keyword evidence="1" id="KW-0315">Glutamine amidotransferase</keyword>
<dbReference type="Proteomes" id="UP000318288">
    <property type="component" value="Unassembled WGS sequence"/>
</dbReference>
<accession>A0A5C6EPN3</accession>
<evidence type="ECO:0000256" key="1">
    <source>
        <dbReference type="ARBA" id="ARBA00022962"/>
    </source>
</evidence>
<evidence type="ECO:0000313" key="3">
    <source>
        <dbReference type="EMBL" id="TWU50565.1"/>
    </source>
</evidence>
<dbReference type="Gene3D" id="3.60.20.10">
    <property type="entry name" value="Glutamine Phosphoribosylpyrophosphate, subunit 1, domain 1"/>
    <property type="match status" value="1"/>
</dbReference>
<feature type="domain" description="Glutamine amidotransferase type-2" evidence="2">
    <location>
        <begin position="10"/>
        <end position="297"/>
    </location>
</feature>
<comment type="caution">
    <text evidence="3">The sequence shown here is derived from an EMBL/GenBank/DDBJ whole genome shotgun (WGS) entry which is preliminary data.</text>
</comment>
<reference evidence="3 4" key="1">
    <citation type="submission" date="2019-02" db="EMBL/GenBank/DDBJ databases">
        <title>Deep-cultivation of Planctomycetes and their phenomic and genomic characterization uncovers novel biology.</title>
        <authorList>
            <person name="Wiegand S."/>
            <person name="Jogler M."/>
            <person name="Boedeker C."/>
            <person name="Pinto D."/>
            <person name="Vollmers J."/>
            <person name="Rivas-Marin E."/>
            <person name="Kohn T."/>
            <person name="Peeters S.H."/>
            <person name="Heuer A."/>
            <person name="Rast P."/>
            <person name="Oberbeckmann S."/>
            <person name="Bunk B."/>
            <person name="Jeske O."/>
            <person name="Meyerdierks A."/>
            <person name="Storesund J.E."/>
            <person name="Kallscheuer N."/>
            <person name="Luecker S."/>
            <person name="Lage O.M."/>
            <person name="Pohl T."/>
            <person name="Merkel B.J."/>
            <person name="Hornburger P."/>
            <person name="Mueller R.-W."/>
            <person name="Bruemmer F."/>
            <person name="Labrenz M."/>
            <person name="Spormann A.M."/>
            <person name="Op Den Camp H."/>
            <person name="Overmann J."/>
            <person name="Amann R."/>
            <person name="Jetten M.S.M."/>
            <person name="Mascher T."/>
            <person name="Medema M.H."/>
            <person name="Devos D.P."/>
            <person name="Kaster A.-K."/>
            <person name="Ovreas L."/>
            <person name="Rohde M."/>
            <person name="Galperin M.Y."/>
            <person name="Jogler C."/>
        </authorList>
    </citation>
    <scope>NUCLEOTIDE SEQUENCE [LARGE SCALE GENOMIC DNA]</scope>
    <source>
        <strain evidence="3 4">Poly51</strain>
    </source>
</reference>
<dbReference type="GO" id="GO:0016787">
    <property type="term" value="F:hydrolase activity"/>
    <property type="evidence" value="ECO:0007669"/>
    <property type="project" value="UniProtKB-KW"/>
</dbReference>
<keyword evidence="4" id="KW-1185">Reference proteome</keyword>
<dbReference type="InterPro" id="IPR029055">
    <property type="entry name" value="Ntn_hydrolases_N"/>
</dbReference>
<dbReference type="SUPFAM" id="SSF56235">
    <property type="entry name" value="N-terminal nucleophile aminohydrolases (Ntn hydrolases)"/>
    <property type="match status" value="1"/>
</dbReference>
<dbReference type="Pfam" id="PF13230">
    <property type="entry name" value="GATase_4"/>
    <property type="match status" value="1"/>
</dbReference>
<name>A0A5C6EPN3_9BACT</name>
<organism evidence="3 4">
    <name type="scientific">Rubripirellula tenax</name>
    <dbReference type="NCBI Taxonomy" id="2528015"/>
    <lineage>
        <taxon>Bacteria</taxon>
        <taxon>Pseudomonadati</taxon>
        <taxon>Planctomycetota</taxon>
        <taxon>Planctomycetia</taxon>
        <taxon>Pirellulales</taxon>
        <taxon>Pirellulaceae</taxon>
        <taxon>Rubripirellula</taxon>
    </lineage>
</organism>
<dbReference type="PROSITE" id="PS51278">
    <property type="entry name" value="GATASE_TYPE_2"/>
    <property type="match status" value="1"/>
</dbReference>
<dbReference type="InterPro" id="IPR026869">
    <property type="entry name" value="EgtC-like"/>
</dbReference>
<dbReference type="PANTHER" id="PTHR43187:SF1">
    <property type="entry name" value="GLUTAMINE AMIDOTRANSFERASE DUG3-RELATED"/>
    <property type="match status" value="1"/>
</dbReference>
<sequence length="297" mass="32869">MTCILASIMCRLYGFRSNEATKVECTLVHAQNALLIQSQSDEIGRSHSDGWGIGYYEGQKPHVERSAAAAHHGLHFSNTAERVYSQTVISHVRLATVGTPAIENCHPFHWGGWVFAHNGTVQGIDTLRPEMTNELSVTHQKSIAGSTDSELLFHWLMQRLANEQVVSESHCNSLSDAIAVVGNSLAELDSRCRRAMPEKLAKLNIVLTDGRMMIATRLRNSLHWTHRDGIRDCEICGIPHVEHQPGFQYRAVVIASEPVSHETWDAIPDATVIAIDENIQTRSTPIPGIEPASLELT</sequence>
<protein>
    <submittedName>
        <fullName evidence="3">Amidohydrolase EgtC</fullName>
        <ecNumber evidence="3">3.5.1.-</ecNumber>
    </submittedName>
</protein>
<dbReference type="EC" id="3.5.1.-" evidence="3"/>
<dbReference type="PANTHER" id="PTHR43187">
    <property type="entry name" value="GLUTAMINE AMIDOTRANSFERASE DUG3-RELATED"/>
    <property type="match status" value="1"/>
</dbReference>
<keyword evidence="3" id="KW-0378">Hydrolase</keyword>
<dbReference type="InterPro" id="IPR017932">
    <property type="entry name" value="GATase_2_dom"/>
</dbReference>
<dbReference type="AlphaFoldDB" id="A0A5C6EPN3"/>
<proteinExistence type="predicted"/>